<gene>
    <name evidence="8" type="ORF">SAMN05192589_101235</name>
</gene>
<organism evidence="8 9">
    <name type="scientific">Paracidovorax valerianellae</name>
    <dbReference type="NCBI Taxonomy" id="187868"/>
    <lineage>
        <taxon>Bacteria</taxon>
        <taxon>Pseudomonadati</taxon>
        <taxon>Pseudomonadota</taxon>
        <taxon>Betaproteobacteria</taxon>
        <taxon>Burkholderiales</taxon>
        <taxon>Comamonadaceae</taxon>
        <taxon>Paracidovorax</taxon>
    </lineage>
</organism>
<dbReference type="OrthoDB" id="8585334at2"/>
<keyword evidence="3" id="KW-0238">DNA-binding</keyword>
<protein>
    <submittedName>
        <fullName evidence="8">Site-specific DNA recombinase</fullName>
    </submittedName>
</protein>
<name>A0A1G6IS51_9BURK</name>
<keyword evidence="2" id="KW-0229">DNA integration</keyword>
<dbReference type="GO" id="GO:0015074">
    <property type="term" value="P:DNA integration"/>
    <property type="evidence" value="ECO:0007669"/>
    <property type="project" value="UniProtKB-KW"/>
</dbReference>
<evidence type="ECO:0000256" key="1">
    <source>
        <dbReference type="ARBA" id="ARBA00009913"/>
    </source>
</evidence>
<dbReference type="InterPro" id="IPR006118">
    <property type="entry name" value="Recombinase_CS"/>
</dbReference>
<evidence type="ECO:0000256" key="3">
    <source>
        <dbReference type="ARBA" id="ARBA00023125"/>
    </source>
</evidence>
<dbReference type="EMBL" id="FMZC01000001">
    <property type="protein sequence ID" value="SDC09271.1"/>
    <property type="molecule type" value="Genomic_DNA"/>
</dbReference>
<evidence type="ECO:0000259" key="7">
    <source>
        <dbReference type="PROSITE" id="PS51736"/>
    </source>
</evidence>
<comment type="similarity">
    <text evidence="1">Belongs to the site-specific recombinase resolvase family.</text>
</comment>
<evidence type="ECO:0000313" key="9">
    <source>
        <dbReference type="Proteomes" id="UP000198781"/>
    </source>
</evidence>
<dbReference type="CDD" id="cd03768">
    <property type="entry name" value="SR_ResInv"/>
    <property type="match status" value="1"/>
</dbReference>
<dbReference type="SUPFAM" id="SSF53041">
    <property type="entry name" value="Resolvase-like"/>
    <property type="match status" value="1"/>
</dbReference>
<dbReference type="PANTHER" id="PTHR30461:SF26">
    <property type="entry name" value="RESOLVASE HOMOLOG YNEB"/>
    <property type="match status" value="1"/>
</dbReference>
<dbReference type="GO" id="GO:0000150">
    <property type="term" value="F:DNA strand exchange activity"/>
    <property type="evidence" value="ECO:0007669"/>
    <property type="project" value="InterPro"/>
</dbReference>
<feature type="active site" description="O-(5'-phospho-DNA)-serine intermediate" evidence="5 6">
    <location>
        <position position="10"/>
    </location>
</feature>
<keyword evidence="9" id="KW-1185">Reference proteome</keyword>
<dbReference type="PROSITE" id="PS00398">
    <property type="entry name" value="RECOMBINASES_2"/>
    <property type="match status" value="1"/>
</dbReference>
<dbReference type="InterPro" id="IPR006120">
    <property type="entry name" value="Resolvase_HTH_dom"/>
</dbReference>
<dbReference type="Proteomes" id="UP000198781">
    <property type="component" value="Unassembled WGS sequence"/>
</dbReference>
<dbReference type="Gene3D" id="1.10.10.10">
    <property type="entry name" value="Winged helix-like DNA-binding domain superfamily/Winged helix DNA-binding domain"/>
    <property type="match status" value="1"/>
</dbReference>
<dbReference type="AlphaFoldDB" id="A0A1G6IS51"/>
<sequence>MRLIGYARVSTREQETRMQLDALAAAGVGTIYEEKASSIGQRYELQRCLKSLTRGDVLVVYKLDRVARSLVDLLSILDRIKLAGAEVRSLNEPLDTTSPMGVFMLQVLGAVAQLERGIIRERVIAGQVAAISRGQRHGRPRTLTSEQEAEVLRLVALGSTQAQIARQLQVSRAVVDRVMNPWRSRYAPQRPVLGPLLNAPTKC</sequence>
<dbReference type="PROSITE" id="PS51736">
    <property type="entry name" value="RECOMBINASES_3"/>
    <property type="match status" value="1"/>
</dbReference>
<evidence type="ECO:0000313" key="8">
    <source>
        <dbReference type="EMBL" id="SDC09271.1"/>
    </source>
</evidence>
<reference evidence="8 9" key="1">
    <citation type="submission" date="2016-10" db="EMBL/GenBank/DDBJ databases">
        <authorList>
            <person name="de Groot N.N."/>
        </authorList>
    </citation>
    <scope>NUCLEOTIDE SEQUENCE [LARGE SCALE GENOMIC DNA]</scope>
    <source>
        <strain evidence="8 9">DSM 16619</strain>
    </source>
</reference>
<feature type="domain" description="Resolvase/invertase-type recombinase catalytic" evidence="7">
    <location>
        <begin position="2"/>
        <end position="134"/>
    </location>
</feature>
<dbReference type="InterPro" id="IPR050639">
    <property type="entry name" value="SSR_resolvase"/>
</dbReference>
<keyword evidence="4" id="KW-0233">DNA recombination</keyword>
<dbReference type="InterPro" id="IPR006119">
    <property type="entry name" value="Resolv_N"/>
</dbReference>
<dbReference type="STRING" id="187868.SAMN05192589_101235"/>
<evidence type="ECO:0000256" key="5">
    <source>
        <dbReference type="PIRSR" id="PIRSR606118-50"/>
    </source>
</evidence>
<dbReference type="InterPro" id="IPR036388">
    <property type="entry name" value="WH-like_DNA-bd_sf"/>
</dbReference>
<dbReference type="Gene3D" id="3.40.50.1390">
    <property type="entry name" value="Resolvase, N-terminal catalytic domain"/>
    <property type="match status" value="1"/>
</dbReference>
<accession>A0A1G6IS51</accession>
<evidence type="ECO:0000256" key="6">
    <source>
        <dbReference type="PROSITE-ProRule" id="PRU10137"/>
    </source>
</evidence>
<evidence type="ECO:0000256" key="2">
    <source>
        <dbReference type="ARBA" id="ARBA00022908"/>
    </source>
</evidence>
<evidence type="ECO:0000256" key="4">
    <source>
        <dbReference type="ARBA" id="ARBA00023172"/>
    </source>
</evidence>
<dbReference type="Pfam" id="PF00239">
    <property type="entry name" value="Resolvase"/>
    <property type="match status" value="1"/>
</dbReference>
<dbReference type="InterPro" id="IPR036162">
    <property type="entry name" value="Resolvase-like_N_sf"/>
</dbReference>
<dbReference type="Pfam" id="PF02796">
    <property type="entry name" value="HTH_7"/>
    <property type="match status" value="1"/>
</dbReference>
<dbReference type="GO" id="GO:0003677">
    <property type="term" value="F:DNA binding"/>
    <property type="evidence" value="ECO:0007669"/>
    <property type="project" value="UniProtKB-KW"/>
</dbReference>
<dbReference type="SMART" id="SM00857">
    <property type="entry name" value="Resolvase"/>
    <property type="match status" value="1"/>
</dbReference>
<dbReference type="PROSITE" id="PS00397">
    <property type="entry name" value="RECOMBINASES_1"/>
    <property type="match status" value="1"/>
</dbReference>
<proteinExistence type="inferred from homology"/>
<dbReference type="PANTHER" id="PTHR30461">
    <property type="entry name" value="DNA-INVERTASE FROM LAMBDOID PROPHAGE"/>
    <property type="match status" value="1"/>
</dbReference>